<feature type="compositionally biased region" description="Basic and acidic residues" evidence="2">
    <location>
        <begin position="513"/>
        <end position="527"/>
    </location>
</feature>
<evidence type="ECO:0000256" key="2">
    <source>
        <dbReference type="SAM" id="MobiDB-lite"/>
    </source>
</evidence>
<dbReference type="PANTHER" id="PTHR34380:SF6">
    <property type="entry name" value="TERNARY COMPLEX FACTOR MIP1 LEUCINE-ZIPPER DOMAIN-CONTAINING PROTEIN"/>
    <property type="match status" value="1"/>
</dbReference>
<gene>
    <name evidence="3" type="ORF">RchiOBHm_Chr7g0195481</name>
</gene>
<name>A0A2P6P6B9_ROSCH</name>
<dbReference type="STRING" id="74649.A0A2P6P6B9"/>
<dbReference type="AlphaFoldDB" id="A0A2P6P6B9"/>
<feature type="compositionally biased region" description="Low complexity" evidence="2">
    <location>
        <begin position="538"/>
        <end position="548"/>
    </location>
</feature>
<feature type="region of interest" description="Disordered" evidence="2">
    <location>
        <begin position="331"/>
        <end position="354"/>
    </location>
</feature>
<evidence type="ECO:0000256" key="1">
    <source>
        <dbReference type="SAM" id="Coils"/>
    </source>
</evidence>
<dbReference type="Gramene" id="PRQ17483">
    <property type="protein sequence ID" value="PRQ17483"/>
    <property type="gene ID" value="RchiOBHm_Chr7g0195481"/>
</dbReference>
<feature type="region of interest" description="Disordered" evidence="2">
    <location>
        <begin position="413"/>
        <end position="487"/>
    </location>
</feature>
<feature type="region of interest" description="Disordered" evidence="2">
    <location>
        <begin position="503"/>
        <end position="570"/>
    </location>
</feature>
<feature type="coiled-coil region" evidence="1">
    <location>
        <begin position="100"/>
        <end position="148"/>
    </location>
</feature>
<dbReference type="PANTHER" id="PTHR34380">
    <property type="entry name" value="BNAA03G12380D PROTEIN"/>
    <property type="match status" value="1"/>
</dbReference>
<dbReference type="Proteomes" id="UP000238479">
    <property type="component" value="Chromosome 7"/>
</dbReference>
<evidence type="ECO:0000313" key="4">
    <source>
        <dbReference type="Proteomes" id="UP000238479"/>
    </source>
</evidence>
<accession>A0A2P6P6B9</accession>
<protein>
    <submittedName>
        <fullName evidence="3">Uncharacterized protein</fullName>
    </submittedName>
</protein>
<reference evidence="3 4" key="1">
    <citation type="journal article" date="2018" name="Nat. Genet.">
        <title>The Rosa genome provides new insights in the design of modern roses.</title>
        <authorList>
            <person name="Bendahmane M."/>
        </authorList>
    </citation>
    <scope>NUCLEOTIDE SEQUENCE [LARGE SCALE GENOMIC DNA]</scope>
    <source>
        <strain evidence="4">cv. Old Blush</strain>
    </source>
</reference>
<sequence>MTQPLSLMVCGRRRSSSDLSRRDEIEDNNPSISQLVSALRDAFQEAEFDRIEAALVAREADLKRRNEILKEKVELGLLDRLKLAQDLEALKESRPPEKVKEEDKEVISQLRRKNNRLEMEKSRLDREYEALESRILGLEDDTTKLVNEMLLGSGRNEGTIMRDNGGVLNLENVFECLIENQANGNLQISGEAKLDRVIEKQREEYATLEKRHKFEMEKMLKVENEFAALKRKHQLQLEEKDKVENELKACRVEIEGLKVENEVKKLKEVLKAVEENHKSEYKALEQKHQSHLLEVENELKRCKAELQGLKEEQSTSDEKYQQLLEEVNKHRKEEDEVVNFDPQRQSKEVESEPNVVLEDEISRLDKFRNAKHLGSKNMDKRSKNSGMPDGSRKQKCIVTPNHVINVENDFCGSVPASTSPRGNSVRNSGTSKSSNADTILLSDSDDDCAPAKQKNFGLKRKRASSPNASNNNNGGHNFKRESFPTSENKQSWMLGRCDSLVGGYGIQNNPPNRDQETLRPSEEKVGEQKPPAKVNGESDSSSASMFSSDDSEDDDDINLDSMMLFTTNRS</sequence>
<feature type="coiled-coil region" evidence="1">
    <location>
        <begin position="191"/>
        <end position="326"/>
    </location>
</feature>
<feature type="compositionally biased region" description="Low complexity" evidence="2">
    <location>
        <begin position="464"/>
        <end position="473"/>
    </location>
</feature>
<feature type="compositionally biased region" description="Acidic residues" evidence="2">
    <location>
        <begin position="549"/>
        <end position="558"/>
    </location>
</feature>
<keyword evidence="4" id="KW-1185">Reference proteome</keyword>
<proteinExistence type="predicted"/>
<dbReference type="EMBL" id="PDCK01000045">
    <property type="protein sequence ID" value="PRQ17483.1"/>
    <property type="molecule type" value="Genomic_DNA"/>
</dbReference>
<comment type="caution">
    <text evidence="3">The sequence shown here is derived from an EMBL/GenBank/DDBJ whole genome shotgun (WGS) entry which is preliminary data.</text>
</comment>
<feature type="region of interest" description="Disordered" evidence="2">
    <location>
        <begin position="368"/>
        <end position="394"/>
    </location>
</feature>
<keyword evidence="1" id="KW-0175">Coiled coil</keyword>
<evidence type="ECO:0000313" key="3">
    <source>
        <dbReference type="EMBL" id="PRQ17483.1"/>
    </source>
</evidence>
<organism evidence="3 4">
    <name type="scientific">Rosa chinensis</name>
    <name type="common">China rose</name>
    <dbReference type="NCBI Taxonomy" id="74649"/>
    <lineage>
        <taxon>Eukaryota</taxon>
        <taxon>Viridiplantae</taxon>
        <taxon>Streptophyta</taxon>
        <taxon>Embryophyta</taxon>
        <taxon>Tracheophyta</taxon>
        <taxon>Spermatophyta</taxon>
        <taxon>Magnoliopsida</taxon>
        <taxon>eudicotyledons</taxon>
        <taxon>Gunneridae</taxon>
        <taxon>Pentapetalae</taxon>
        <taxon>rosids</taxon>
        <taxon>fabids</taxon>
        <taxon>Rosales</taxon>
        <taxon>Rosaceae</taxon>
        <taxon>Rosoideae</taxon>
        <taxon>Rosoideae incertae sedis</taxon>
        <taxon>Rosa</taxon>
    </lineage>
</organism>
<feature type="compositionally biased region" description="Polar residues" evidence="2">
    <location>
        <begin position="415"/>
        <end position="437"/>
    </location>
</feature>